<evidence type="ECO:0000313" key="2">
    <source>
        <dbReference type="Proteomes" id="UP000041314"/>
    </source>
</evidence>
<organism evidence="1 2">
    <name type="scientific">Salmonella enterica subsp. enterica serovar Bovismorbificans</name>
    <dbReference type="NCBI Taxonomy" id="58097"/>
    <lineage>
        <taxon>Bacteria</taxon>
        <taxon>Pseudomonadati</taxon>
        <taxon>Pseudomonadota</taxon>
        <taxon>Gammaproteobacteria</taxon>
        <taxon>Enterobacterales</taxon>
        <taxon>Enterobacteriaceae</taxon>
        <taxon>Salmonella</taxon>
    </lineage>
</organism>
<accession>A0A655D706</accession>
<reference evidence="1 2" key="1">
    <citation type="submission" date="2015-03" db="EMBL/GenBank/DDBJ databases">
        <authorList>
            <consortium name="Pathogen Informatics"/>
        </authorList>
    </citation>
    <scope>NUCLEOTIDE SEQUENCE [LARGE SCALE GENOMIC DNA]</scope>
    <source>
        <strain evidence="1 2">A1104</strain>
    </source>
</reference>
<evidence type="ECO:0000313" key="1">
    <source>
        <dbReference type="EMBL" id="CNU46255.1"/>
    </source>
</evidence>
<dbReference type="EMBL" id="CQPA01000023">
    <property type="protein sequence ID" value="CNU46255.1"/>
    <property type="molecule type" value="Genomic_DNA"/>
</dbReference>
<dbReference type="Proteomes" id="UP000041314">
    <property type="component" value="Unassembled WGS sequence"/>
</dbReference>
<protein>
    <submittedName>
        <fullName evidence="1">Uncharacterized protein</fullName>
    </submittedName>
</protein>
<sequence length="88" mass="9525">MKIVVERPETRLSALCKMVWVIIPLSMTTTMPRAIPIISATPSKSRAPSIKVLVNASSPIRVITPTIIAAARKTPEISAIHQPRTATP</sequence>
<name>A0A655D706_SALET</name>
<proteinExistence type="predicted"/>
<gene>
    <name evidence="1" type="ORF">ERS008198_02832</name>
</gene>
<dbReference type="AlphaFoldDB" id="A0A655D706"/>